<dbReference type="EMBL" id="MJBS01000033">
    <property type="protein sequence ID" value="OHE99834.1"/>
    <property type="molecule type" value="Genomic_DNA"/>
</dbReference>
<accession>A0A1G4BEG7</accession>
<proteinExistence type="predicted"/>
<name>A0A1G4BEG7_9PEZI</name>
<gene>
    <name evidence="1" type="ORF">CORC01_04970</name>
</gene>
<sequence>MSEHTNSSKQGLKEEAKESLTATFKLDVRNPFARPPLHAISTVPKLAAAPDQELCGACGRASLAAFPWVPQSQPPRDHWGRLVWAELTLDGSAPSNSD</sequence>
<evidence type="ECO:0000313" key="1">
    <source>
        <dbReference type="EMBL" id="OHE99834.1"/>
    </source>
</evidence>
<dbReference type="OrthoDB" id="10518248at2759"/>
<dbReference type="GeneID" id="34558127"/>
<dbReference type="Proteomes" id="UP000176998">
    <property type="component" value="Unassembled WGS sequence"/>
</dbReference>
<comment type="caution">
    <text evidence="1">The sequence shown here is derived from an EMBL/GenBank/DDBJ whole genome shotgun (WGS) entry which is preliminary data.</text>
</comment>
<dbReference type="RefSeq" id="XP_022476979.1">
    <property type="nucleotide sequence ID" value="XM_022616617.1"/>
</dbReference>
<reference evidence="1 2" key="1">
    <citation type="submission" date="2016-09" db="EMBL/GenBank/DDBJ databases">
        <authorList>
            <person name="Capua I."/>
            <person name="De Benedictis P."/>
            <person name="Joannis T."/>
            <person name="Lombin L.H."/>
            <person name="Cattoli G."/>
        </authorList>
    </citation>
    <scope>NUCLEOTIDE SEQUENCE [LARGE SCALE GENOMIC DNA]</scope>
    <source>
        <strain evidence="1 2">IMI 309357</strain>
    </source>
</reference>
<keyword evidence="2" id="KW-1185">Reference proteome</keyword>
<organism evidence="1 2">
    <name type="scientific">Colletotrichum orchidophilum</name>
    <dbReference type="NCBI Taxonomy" id="1209926"/>
    <lineage>
        <taxon>Eukaryota</taxon>
        <taxon>Fungi</taxon>
        <taxon>Dikarya</taxon>
        <taxon>Ascomycota</taxon>
        <taxon>Pezizomycotina</taxon>
        <taxon>Sordariomycetes</taxon>
        <taxon>Hypocreomycetidae</taxon>
        <taxon>Glomerellales</taxon>
        <taxon>Glomerellaceae</taxon>
        <taxon>Colletotrichum</taxon>
    </lineage>
</organism>
<protein>
    <submittedName>
        <fullName evidence="1">Uncharacterized protein</fullName>
    </submittedName>
</protein>
<dbReference type="AlphaFoldDB" id="A0A1G4BEG7"/>
<evidence type="ECO:0000313" key="2">
    <source>
        <dbReference type="Proteomes" id="UP000176998"/>
    </source>
</evidence>